<protein>
    <submittedName>
        <fullName evidence="2">Uncharacterized protein</fullName>
    </submittedName>
</protein>
<feature type="region of interest" description="Disordered" evidence="1">
    <location>
        <begin position="223"/>
        <end position="248"/>
    </location>
</feature>
<sequence length="311" mass="32110">MIEQQARSSYARPAIIDQSFEFSNDKVNPPPSPPKEQLPVAPPPPPPPGPIDPPPPSALPPVLPPPPDSGSTVPGSGIDGPIEPFPTTTQGPIGTSVGQIPPSTSVDSGNNDGNPVLFGVDISQGNVPVPGGTFSTASPPFIGVDPNVPTPPPPPPPPPPFETTPFSQSSTPNPFDGSPDLPPEDKTTVDIITSIMATASPSVSMTFPPPFETSTPFFVDAEQSSTIPSSLGSTGFTQGSTTATDSQGRTIIPVDFVPTEVPAATAEPDEDPDDFRSFLAPNGTVILRSPPLPKDVAEKLKLLGFSELKKA</sequence>
<feature type="compositionally biased region" description="Pro residues" evidence="1">
    <location>
        <begin position="28"/>
        <end position="68"/>
    </location>
</feature>
<evidence type="ECO:0000313" key="3">
    <source>
        <dbReference type="Proteomes" id="UP000271889"/>
    </source>
</evidence>
<organism evidence="2 3">
    <name type="scientific">Cylicostephanus goldi</name>
    <name type="common">Nematode worm</name>
    <dbReference type="NCBI Taxonomy" id="71465"/>
    <lineage>
        <taxon>Eukaryota</taxon>
        <taxon>Metazoa</taxon>
        <taxon>Ecdysozoa</taxon>
        <taxon>Nematoda</taxon>
        <taxon>Chromadorea</taxon>
        <taxon>Rhabditida</taxon>
        <taxon>Rhabditina</taxon>
        <taxon>Rhabditomorpha</taxon>
        <taxon>Strongyloidea</taxon>
        <taxon>Strongylidae</taxon>
        <taxon>Cylicostephanus</taxon>
    </lineage>
</organism>
<dbReference type="EMBL" id="UYRV01007335">
    <property type="protein sequence ID" value="VDK54523.1"/>
    <property type="molecule type" value="Genomic_DNA"/>
</dbReference>
<name>A0A3P6RF63_CYLGO</name>
<dbReference type="Proteomes" id="UP000271889">
    <property type="component" value="Unassembled WGS sequence"/>
</dbReference>
<gene>
    <name evidence="2" type="ORF">CGOC_LOCUS3036</name>
</gene>
<dbReference type="AlphaFoldDB" id="A0A3P6RF63"/>
<accession>A0A3P6RF63</accession>
<keyword evidence="3" id="KW-1185">Reference proteome</keyword>
<evidence type="ECO:0000313" key="2">
    <source>
        <dbReference type="EMBL" id="VDK54523.1"/>
    </source>
</evidence>
<feature type="compositionally biased region" description="Low complexity" evidence="1">
    <location>
        <begin position="163"/>
        <end position="172"/>
    </location>
</feature>
<feature type="region of interest" description="Disordered" evidence="1">
    <location>
        <begin position="1"/>
        <end position="188"/>
    </location>
</feature>
<reference evidence="2 3" key="1">
    <citation type="submission" date="2018-11" db="EMBL/GenBank/DDBJ databases">
        <authorList>
            <consortium name="Pathogen Informatics"/>
        </authorList>
    </citation>
    <scope>NUCLEOTIDE SEQUENCE [LARGE SCALE GENOMIC DNA]</scope>
</reference>
<dbReference type="OrthoDB" id="5807451at2759"/>
<feature type="compositionally biased region" description="Pro residues" evidence="1">
    <location>
        <begin position="148"/>
        <end position="162"/>
    </location>
</feature>
<evidence type="ECO:0000256" key="1">
    <source>
        <dbReference type="SAM" id="MobiDB-lite"/>
    </source>
</evidence>
<feature type="compositionally biased region" description="Polar residues" evidence="1">
    <location>
        <begin position="86"/>
        <end position="113"/>
    </location>
</feature>
<proteinExistence type="predicted"/>